<sequence>MLVRSLPSAYESGGARMQLSLAKVIQTSSQRRFVTSPAWRTSSSGSRVSAVCRAGLHVRGRQYRSPRRGGTDKTMVGSNAADEAGDTSLAAECRAVVLGSLSGSAHRYQQGVATGVNLNIEMNP</sequence>
<organism evidence="2 3">
    <name type="scientific">Diaporthe helianthi</name>
    <dbReference type="NCBI Taxonomy" id="158607"/>
    <lineage>
        <taxon>Eukaryota</taxon>
        <taxon>Fungi</taxon>
        <taxon>Dikarya</taxon>
        <taxon>Ascomycota</taxon>
        <taxon>Pezizomycotina</taxon>
        <taxon>Sordariomycetes</taxon>
        <taxon>Sordariomycetidae</taxon>
        <taxon>Diaporthales</taxon>
        <taxon>Diaporthaceae</taxon>
        <taxon>Diaporthe</taxon>
    </lineage>
</organism>
<gene>
    <name evidence="2" type="ORF">DHEL01_v204360</name>
</gene>
<reference evidence="2" key="1">
    <citation type="submission" date="2017-09" db="EMBL/GenBank/DDBJ databases">
        <title>Polyketide synthases of a Diaporthe helianthi virulent isolate.</title>
        <authorList>
            <person name="Baroncelli R."/>
        </authorList>
    </citation>
    <scope>NUCLEOTIDE SEQUENCE [LARGE SCALE GENOMIC DNA]</scope>
    <source>
        <strain evidence="2">7/96</strain>
    </source>
</reference>
<proteinExistence type="predicted"/>
<evidence type="ECO:0000256" key="1">
    <source>
        <dbReference type="SAM" id="MobiDB-lite"/>
    </source>
</evidence>
<dbReference type="Proteomes" id="UP000094444">
    <property type="component" value="Unassembled WGS sequence"/>
</dbReference>
<dbReference type="EMBL" id="MAVT02000287">
    <property type="protein sequence ID" value="POS77245.1"/>
    <property type="molecule type" value="Genomic_DNA"/>
</dbReference>
<accession>A0A2P5I412</accession>
<name>A0A2P5I412_DIAHE</name>
<comment type="caution">
    <text evidence="2">The sequence shown here is derived from an EMBL/GenBank/DDBJ whole genome shotgun (WGS) entry which is preliminary data.</text>
</comment>
<protein>
    <submittedName>
        <fullName evidence="2">Uncharacterized protein</fullName>
    </submittedName>
</protein>
<evidence type="ECO:0000313" key="3">
    <source>
        <dbReference type="Proteomes" id="UP000094444"/>
    </source>
</evidence>
<evidence type="ECO:0000313" key="2">
    <source>
        <dbReference type="EMBL" id="POS77245.1"/>
    </source>
</evidence>
<dbReference type="AlphaFoldDB" id="A0A2P5I412"/>
<feature type="region of interest" description="Disordered" evidence="1">
    <location>
        <begin position="61"/>
        <end position="80"/>
    </location>
</feature>
<keyword evidence="3" id="KW-1185">Reference proteome</keyword>
<dbReference type="InParanoid" id="A0A2P5I412"/>